<feature type="compositionally biased region" description="Acidic residues" evidence="1">
    <location>
        <begin position="280"/>
        <end position="310"/>
    </location>
</feature>
<protein>
    <submittedName>
        <fullName evidence="2">Uncharacterized protein</fullName>
    </submittedName>
</protein>
<sequence>MGYFSKGEIKVSATTKKKMSKNAKKSALSVSPLEFDVNNLVVKKVSSKKGAVTFEMVDLAYKYGGGKEEKLMVKFSRCFTFGLKNCYKFQAARTPENIKPGEFEFSIVPYSKEWATNPTPMDLALEKMEREIIDKVRAVCAKDEGISEKLQKKFKKKNPDYKDAEDCGVSPIFGWQKEKREEGDKRKDMPIDPTKQKIFNVKTMSSRGGNGKPITMYSVFRAPRRTTPLDYKTLLNKTGDAAACVIFEGFFVKGTEKLCLQPKLYDAVFTEKAREYVPAADDDEFDDDEGKVEEENAEFDESDEEETLDD</sequence>
<dbReference type="EMBL" id="OR343188">
    <property type="protein sequence ID" value="WNL49789.1"/>
    <property type="molecule type" value="Genomic_DNA"/>
</dbReference>
<proteinExistence type="predicted"/>
<accession>A0AA96ELE3</accession>
<reference evidence="2" key="1">
    <citation type="submission" date="2023-07" db="EMBL/GenBank/DDBJ databases">
        <authorList>
            <person name="Xia Y."/>
        </authorList>
    </citation>
    <scope>NUCLEOTIDE SEQUENCE</scope>
    <source>
        <strain evidence="2">F</strain>
    </source>
</reference>
<feature type="region of interest" description="Disordered" evidence="1">
    <location>
        <begin position="278"/>
        <end position="310"/>
    </location>
</feature>
<gene>
    <name evidence="2" type="ORF">MarFTMF_273</name>
</gene>
<organism evidence="2">
    <name type="scientific">Marseillevirus sp</name>
    <dbReference type="NCBI Taxonomy" id="2809551"/>
    <lineage>
        <taxon>Viruses</taxon>
        <taxon>Varidnaviria</taxon>
        <taxon>Bamfordvirae</taxon>
        <taxon>Nucleocytoviricota</taxon>
        <taxon>Megaviricetes</taxon>
        <taxon>Pimascovirales</taxon>
        <taxon>Pimascovirales incertae sedis</taxon>
        <taxon>Marseilleviridae</taxon>
        <taxon>Marseillevirus</taxon>
    </lineage>
</organism>
<evidence type="ECO:0000256" key="1">
    <source>
        <dbReference type="SAM" id="MobiDB-lite"/>
    </source>
</evidence>
<evidence type="ECO:0000313" key="2">
    <source>
        <dbReference type="EMBL" id="WNL49789.1"/>
    </source>
</evidence>
<name>A0AA96ELE3_9VIRU</name>